<reference evidence="1 2" key="1">
    <citation type="journal article" date="2012" name="Antonie Van Leeuwenhoek">
        <title>Shewanella litorisediminis sp. nov., a gammaproteobacterium isolated from a tidal flat sediment.</title>
        <authorList>
            <person name="Lee M.H."/>
            <person name="Yoon J.H."/>
        </authorList>
    </citation>
    <scope>NUCLEOTIDE SEQUENCE [LARGE SCALE GENOMIC DNA]</scope>
    <source>
        <strain evidence="1 2">SMK1-12</strain>
    </source>
</reference>
<dbReference type="RefSeq" id="WP_203324579.1">
    <property type="nucleotide sequence ID" value="NZ_CP069213.1"/>
</dbReference>
<keyword evidence="2" id="KW-1185">Reference proteome</keyword>
<dbReference type="Proteomes" id="UP000596252">
    <property type="component" value="Chromosome"/>
</dbReference>
<dbReference type="EMBL" id="CP069213">
    <property type="protein sequence ID" value="QRH00879.1"/>
    <property type="molecule type" value="Genomic_DNA"/>
</dbReference>
<name>A0ABX7G0P8_9GAMM</name>
<gene>
    <name evidence="1" type="ORF">JQC75_13495</name>
</gene>
<proteinExistence type="predicted"/>
<sequence length="89" mass="9635">MEKAAYLDAMGITRWRQAGESAPLSPELIQAVSRMFDHPLFAALQCQMTELSIVLGSRTGEGTSVALGQLETPEGKRALWRALSDCGVL</sequence>
<protein>
    <submittedName>
        <fullName evidence="1">Uncharacterized protein</fullName>
    </submittedName>
</protein>
<evidence type="ECO:0000313" key="1">
    <source>
        <dbReference type="EMBL" id="QRH00879.1"/>
    </source>
</evidence>
<organism evidence="1 2">
    <name type="scientific">Shewanella litorisediminis</name>
    <dbReference type="NCBI Taxonomy" id="1173586"/>
    <lineage>
        <taxon>Bacteria</taxon>
        <taxon>Pseudomonadati</taxon>
        <taxon>Pseudomonadota</taxon>
        <taxon>Gammaproteobacteria</taxon>
        <taxon>Alteromonadales</taxon>
        <taxon>Shewanellaceae</taxon>
        <taxon>Shewanella</taxon>
    </lineage>
</organism>
<accession>A0ABX7G0P8</accession>
<evidence type="ECO:0000313" key="2">
    <source>
        <dbReference type="Proteomes" id="UP000596252"/>
    </source>
</evidence>